<feature type="non-terminal residue" evidence="1">
    <location>
        <position position="152"/>
    </location>
</feature>
<organism evidence="1">
    <name type="scientific">marine sediment metagenome</name>
    <dbReference type="NCBI Taxonomy" id="412755"/>
    <lineage>
        <taxon>unclassified sequences</taxon>
        <taxon>metagenomes</taxon>
        <taxon>ecological metagenomes</taxon>
    </lineage>
</organism>
<accession>X1MH35</accession>
<sequence length="152" mass="17788">MHAELVAKEWIKKHDLTVFAPILESAQDWHHQIIEKPDEDYVIRGYEQPMALGESGWIDDRLWKGNYDILVVQGLALIPIQTLLKNWKKIKAKKILVVHEGKLPIYESFYKCEFDGIVCFDSRYKSMLLSRYSPNKIHIIPYPCHPVVRGNK</sequence>
<name>X1MH35_9ZZZZ</name>
<dbReference type="AlphaFoldDB" id="X1MH35"/>
<evidence type="ECO:0000313" key="1">
    <source>
        <dbReference type="EMBL" id="GAI14000.1"/>
    </source>
</evidence>
<gene>
    <name evidence="1" type="ORF">S06H3_13352</name>
</gene>
<comment type="caution">
    <text evidence="1">The sequence shown here is derived from an EMBL/GenBank/DDBJ whole genome shotgun (WGS) entry which is preliminary data.</text>
</comment>
<reference evidence="1" key="1">
    <citation type="journal article" date="2014" name="Front. Microbiol.">
        <title>High frequency of phylogenetically diverse reductive dehalogenase-homologous genes in deep subseafloor sedimentary metagenomes.</title>
        <authorList>
            <person name="Kawai M."/>
            <person name="Futagami T."/>
            <person name="Toyoda A."/>
            <person name="Takaki Y."/>
            <person name="Nishi S."/>
            <person name="Hori S."/>
            <person name="Arai W."/>
            <person name="Tsubouchi T."/>
            <person name="Morono Y."/>
            <person name="Uchiyama I."/>
            <person name="Ito T."/>
            <person name="Fujiyama A."/>
            <person name="Inagaki F."/>
            <person name="Takami H."/>
        </authorList>
    </citation>
    <scope>NUCLEOTIDE SEQUENCE</scope>
    <source>
        <strain evidence="1">Expedition CK06-06</strain>
    </source>
</reference>
<evidence type="ECO:0008006" key="2">
    <source>
        <dbReference type="Google" id="ProtNLM"/>
    </source>
</evidence>
<protein>
    <recommendedName>
        <fullName evidence="2">Glycosyltransferase subfamily 4-like N-terminal domain-containing protein</fullName>
    </recommendedName>
</protein>
<proteinExistence type="predicted"/>
<dbReference type="EMBL" id="BARV01006518">
    <property type="protein sequence ID" value="GAI14000.1"/>
    <property type="molecule type" value="Genomic_DNA"/>
</dbReference>